<dbReference type="Gene3D" id="3.30.160.60">
    <property type="entry name" value="Classic Zinc Finger"/>
    <property type="match status" value="1"/>
</dbReference>
<dbReference type="PANTHER" id="PTHR30518">
    <property type="entry name" value="ENDOLYTIC MUREIN TRANSGLYCOSYLASE"/>
    <property type="match status" value="1"/>
</dbReference>
<evidence type="ECO:0000256" key="2">
    <source>
        <dbReference type="ARBA" id="ARBA00022692"/>
    </source>
</evidence>
<dbReference type="NCBIfam" id="TIGR00247">
    <property type="entry name" value="endolytic transglycosylase MltG"/>
    <property type="match status" value="1"/>
</dbReference>
<evidence type="ECO:0000256" key="4">
    <source>
        <dbReference type="ARBA" id="ARBA00023136"/>
    </source>
</evidence>
<organism evidence="7 8">
    <name type="scientific">Acidisphaera rubrifaciens HS-AP3</name>
    <dbReference type="NCBI Taxonomy" id="1231350"/>
    <lineage>
        <taxon>Bacteria</taxon>
        <taxon>Pseudomonadati</taxon>
        <taxon>Pseudomonadota</taxon>
        <taxon>Alphaproteobacteria</taxon>
        <taxon>Acetobacterales</taxon>
        <taxon>Acetobacteraceae</taxon>
        <taxon>Acidisphaera</taxon>
    </lineage>
</organism>
<dbReference type="Pfam" id="PF02618">
    <property type="entry name" value="YceG"/>
    <property type="match status" value="1"/>
</dbReference>
<evidence type="ECO:0000313" key="7">
    <source>
        <dbReference type="EMBL" id="GAN78287.1"/>
    </source>
</evidence>
<dbReference type="EMBL" id="BANB01000726">
    <property type="protein sequence ID" value="GAN78287.1"/>
    <property type="molecule type" value="Genomic_DNA"/>
</dbReference>
<comment type="caution">
    <text evidence="7">The sequence shown here is derived from an EMBL/GenBank/DDBJ whole genome shotgun (WGS) entry which is preliminary data.</text>
</comment>
<keyword evidence="5" id="KW-0456">Lyase</keyword>
<proteinExistence type="predicted"/>
<dbReference type="Proteomes" id="UP000032680">
    <property type="component" value="Unassembled WGS sequence"/>
</dbReference>
<dbReference type="GO" id="GO:0071555">
    <property type="term" value="P:cell wall organization"/>
    <property type="evidence" value="ECO:0007669"/>
    <property type="project" value="UniProtKB-KW"/>
</dbReference>
<reference evidence="7 8" key="1">
    <citation type="submission" date="2012-11" db="EMBL/GenBank/DDBJ databases">
        <title>Whole genome sequence of Acidisphaera rubrifaciens HS-AP3.</title>
        <authorList>
            <person name="Azuma Y."/>
            <person name="Higashiura N."/>
            <person name="Hirakawa H."/>
            <person name="Matsushita K."/>
        </authorList>
    </citation>
    <scope>NUCLEOTIDE SEQUENCE [LARGE SCALE GENOMIC DNA]</scope>
    <source>
        <strain evidence="7 8">HS-AP3</strain>
    </source>
</reference>
<evidence type="ECO:0000256" key="1">
    <source>
        <dbReference type="ARBA" id="ARBA00022475"/>
    </source>
</evidence>
<sequence length="123" mass="12759">MFLNRLHDGMRLQSDPTVVYAASDGAGVLDHRLTRAELETPSAYNTYVVTGLPPGPICAPGLGSIDAVLHPAASDDLYFVADGSGGHAFARTLPEHLRNVAHLRALTAAPAVAPALPAPGTPQ</sequence>
<gene>
    <name evidence="7" type="ORF">Asru_0727_03</name>
</gene>
<dbReference type="InterPro" id="IPR003770">
    <property type="entry name" value="MLTG-like"/>
</dbReference>
<evidence type="ECO:0000256" key="3">
    <source>
        <dbReference type="ARBA" id="ARBA00022989"/>
    </source>
</evidence>
<accession>A0A0D6P9F8</accession>
<keyword evidence="2" id="KW-0812">Transmembrane</keyword>
<keyword evidence="1" id="KW-1003">Cell membrane</keyword>
<evidence type="ECO:0000256" key="5">
    <source>
        <dbReference type="ARBA" id="ARBA00023239"/>
    </source>
</evidence>
<dbReference type="AlphaFoldDB" id="A0A0D6P9F8"/>
<name>A0A0D6P9F8_9PROT</name>
<keyword evidence="6" id="KW-0961">Cell wall biogenesis/degradation</keyword>
<protein>
    <submittedName>
        <fullName evidence="7">Periplasmic solute-binding protein</fullName>
    </submittedName>
</protein>
<evidence type="ECO:0000313" key="8">
    <source>
        <dbReference type="Proteomes" id="UP000032680"/>
    </source>
</evidence>
<evidence type="ECO:0000256" key="6">
    <source>
        <dbReference type="ARBA" id="ARBA00023316"/>
    </source>
</evidence>
<keyword evidence="8" id="KW-1185">Reference proteome</keyword>
<keyword evidence="4" id="KW-0472">Membrane</keyword>
<dbReference type="GO" id="GO:0016829">
    <property type="term" value="F:lyase activity"/>
    <property type="evidence" value="ECO:0007669"/>
    <property type="project" value="UniProtKB-KW"/>
</dbReference>
<keyword evidence="3" id="KW-1133">Transmembrane helix</keyword>
<dbReference type="PANTHER" id="PTHR30518:SF2">
    <property type="entry name" value="ENDOLYTIC MUREIN TRANSGLYCOSYLASE"/>
    <property type="match status" value="1"/>
</dbReference>